<keyword evidence="9" id="KW-0460">Magnesium</keyword>
<feature type="domain" description="RdRp catalytic" evidence="10">
    <location>
        <begin position="255"/>
        <end position="387"/>
    </location>
</feature>
<dbReference type="EC" id="2.7.7.48" evidence="1"/>
<proteinExistence type="predicted"/>
<evidence type="ECO:0000259" key="10">
    <source>
        <dbReference type="PROSITE" id="PS50522"/>
    </source>
</evidence>
<dbReference type="GO" id="GO:0003968">
    <property type="term" value="F:RNA-directed RNA polymerase activity"/>
    <property type="evidence" value="ECO:0007669"/>
    <property type="project" value="UniProtKB-KW"/>
</dbReference>
<keyword evidence="4" id="KW-0548">Nucleotidyltransferase</keyword>
<keyword evidence="5" id="KW-0547">Nucleotide-binding</keyword>
<feature type="binding site" evidence="9">
    <location>
        <position position="356"/>
    </location>
    <ligand>
        <name>Mg(2+)</name>
        <dbReference type="ChEBI" id="CHEBI:18420"/>
        <label>2</label>
    </ligand>
</feature>
<dbReference type="PROSITE" id="PS50522">
    <property type="entry name" value="RDRP_PHAGE"/>
    <property type="match status" value="1"/>
</dbReference>
<comment type="cofactor">
    <cofactor evidence="9">
        <name>Mg(2+)</name>
        <dbReference type="ChEBI" id="CHEBI:18420"/>
    </cofactor>
    <text evidence="9">Binds 2 Mg(2+) per subunit.</text>
</comment>
<dbReference type="InterPro" id="IPR007096">
    <property type="entry name" value="RNA-dir_Rpol_cat_phage"/>
</dbReference>
<evidence type="ECO:0000256" key="9">
    <source>
        <dbReference type="PIRSR" id="PIRSR605093-1"/>
    </source>
</evidence>
<organism evidence="11">
    <name type="scientific">Leviviridae sp</name>
    <dbReference type="NCBI Taxonomy" id="2027243"/>
    <lineage>
        <taxon>Viruses</taxon>
        <taxon>Riboviria</taxon>
        <taxon>Orthornavirae</taxon>
        <taxon>Lenarviricota</taxon>
        <taxon>Leviviricetes</taxon>
        <taxon>Norzivirales</taxon>
        <taxon>Fiersviridae</taxon>
    </lineage>
</organism>
<keyword evidence="9" id="KW-0479">Metal-binding</keyword>
<evidence type="ECO:0000256" key="8">
    <source>
        <dbReference type="ARBA" id="ARBA00048744"/>
    </source>
</evidence>
<comment type="catalytic activity">
    <reaction evidence="8">
        <text>RNA(n) + a ribonucleoside 5'-triphosphate = RNA(n+1) + diphosphate</text>
        <dbReference type="Rhea" id="RHEA:21248"/>
        <dbReference type="Rhea" id="RHEA-COMP:14527"/>
        <dbReference type="Rhea" id="RHEA-COMP:17342"/>
        <dbReference type="ChEBI" id="CHEBI:33019"/>
        <dbReference type="ChEBI" id="CHEBI:61557"/>
        <dbReference type="ChEBI" id="CHEBI:140395"/>
        <dbReference type="EC" id="2.7.7.48"/>
    </reaction>
</comment>
<dbReference type="GO" id="GO:0000166">
    <property type="term" value="F:nucleotide binding"/>
    <property type="evidence" value="ECO:0007669"/>
    <property type="project" value="UniProtKB-KW"/>
</dbReference>
<sequence length="549" mass="61561">MTIPFLPHAAEKAVFRLLEDLATPRSLGIKILIDSGEWDQLALLEVDPKHYSDPESLWRDLQATNLLKKLADLPTTVDRKAAALKTFADCEEQCFRSNRRLFHLTQSDFHFEPNDDLSVFFARARKIASVILGPCPSFNLEGRHGPGATFSDRGQLCTVPDKMSSAPTLTPDAWLFQFVWEGSAWQRAVHSSGRSIKFVSGNRFVTVPKDSMKDRGIAIEPSINVFYQLAYGRVIRQRLNRFGINLTDGQDIHRLLARDASTEGNLCTLDLKNASDTICKNLVKLLLPPSWFRVLDELRSKKTLLPGQTQPRLLEKFSSMGNGFTFELETLIFLCLILATIPGSKAGSDVFVFGDDLIFPTSASKDVTACLAYCGLTVNTRKSFDEGYFRESCGGDYFDSVAVRPFYLKSSPNEPHELISFANGLRRSCQGSLSRWIICYRAWRAILDGLPSDIRSCRGPEGLGDIVIHDDENWVTKTRYSVRYIRVYRPAVFRKVHWSHFRSDVILASALYGTESGTQPNQVGGRFSLGGVTPRGKVLGYKKGWVAYS</sequence>
<evidence type="ECO:0000313" key="11">
    <source>
        <dbReference type="EMBL" id="QDH90914.1"/>
    </source>
</evidence>
<keyword evidence="6" id="KW-0693">Viral RNA replication</keyword>
<dbReference type="Pfam" id="PF03431">
    <property type="entry name" value="RNA_replicase_B"/>
    <property type="match status" value="1"/>
</dbReference>
<dbReference type="EMBL" id="MN035874">
    <property type="protein sequence ID" value="QDH90914.1"/>
    <property type="molecule type" value="Genomic_RNA"/>
</dbReference>
<accession>A0A514DBC7</accession>
<feature type="binding site" evidence="9">
    <location>
        <position position="270"/>
    </location>
    <ligand>
        <name>Mg(2+)</name>
        <dbReference type="ChEBI" id="CHEBI:18420"/>
        <label>2</label>
    </ligand>
</feature>
<feature type="binding site" evidence="9">
    <location>
        <position position="355"/>
    </location>
    <ligand>
        <name>Mg(2+)</name>
        <dbReference type="ChEBI" id="CHEBI:18420"/>
        <label>2</label>
    </ligand>
</feature>
<dbReference type="GO" id="GO:0039694">
    <property type="term" value="P:viral RNA genome replication"/>
    <property type="evidence" value="ECO:0007669"/>
    <property type="project" value="InterPro"/>
</dbReference>
<keyword evidence="3" id="KW-0808">Transferase</keyword>
<name>A0A514DBC7_9VIRU</name>
<dbReference type="GO" id="GO:0046872">
    <property type="term" value="F:metal ion binding"/>
    <property type="evidence" value="ECO:0007669"/>
    <property type="project" value="UniProtKB-KW"/>
</dbReference>
<dbReference type="InterPro" id="IPR005093">
    <property type="entry name" value="RNArep_beta"/>
</dbReference>
<keyword evidence="2 11" id="KW-0696">RNA-directed RNA polymerase</keyword>
<reference evidence="11" key="1">
    <citation type="submission" date="2019-05" db="EMBL/GenBank/DDBJ databases">
        <title>Metatranscriptomic reconstruction reveals RNA viruses with the potential to shape carbon cycling in soil.</title>
        <authorList>
            <person name="Starr E.P."/>
            <person name="Nuccio E."/>
            <person name="Pett-Ridge J."/>
            <person name="Banfield J.F."/>
            <person name="Firestone M.K."/>
        </authorList>
    </citation>
    <scope>NUCLEOTIDE SEQUENCE</scope>
    <source>
        <strain evidence="11">H2_Rhizo_Litter_7_scaffold_333</strain>
    </source>
</reference>
<evidence type="ECO:0000256" key="6">
    <source>
        <dbReference type="ARBA" id="ARBA00022953"/>
    </source>
</evidence>
<evidence type="ECO:0000256" key="3">
    <source>
        <dbReference type="ARBA" id="ARBA00022679"/>
    </source>
</evidence>
<evidence type="ECO:0000256" key="1">
    <source>
        <dbReference type="ARBA" id="ARBA00012494"/>
    </source>
</evidence>
<evidence type="ECO:0000256" key="2">
    <source>
        <dbReference type="ARBA" id="ARBA00022484"/>
    </source>
</evidence>
<evidence type="ECO:0000256" key="7">
    <source>
        <dbReference type="ARBA" id="ARBA00030248"/>
    </source>
</evidence>
<gene>
    <name evidence="11" type="ORF">H2RhizoLitter7333_000001</name>
</gene>
<evidence type="ECO:0000256" key="5">
    <source>
        <dbReference type="ARBA" id="ARBA00022741"/>
    </source>
</evidence>
<evidence type="ECO:0000256" key="4">
    <source>
        <dbReference type="ARBA" id="ARBA00022695"/>
    </source>
</evidence>
<protein>
    <recommendedName>
        <fullName evidence="1">RNA-directed RNA polymerase</fullName>
        <ecNumber evidence="1">2.7.7.48</ecNumber>
    </recommendedName>
    <alternativeName>
        <fullName evidence="7">RNA replicase beta chain</fullName>
    </alternativeName>
</protein>